<dbReference type="Gene3D" id="3.40.50.1820">
    <property type="entry name" value="alpha/beta hydrolase"/>
    <property type="match status" value="1"/>
</dbReference>
<evidence type="ECO:0000313" key="6">
    <source>
        <dbReference type="Proteomes" id="UP000182466"/>
    </source>
</evidence>
<dbReference type="EMBL" id="FPAW01000014">
    <property type="protein sequence ID" value="SFT94507.1"/>
    <property type="molecule type" value="Genomic_DNA"/>
</dbReference>
<evidence type="ECO:0000256" key="1">
    <source>
        <dbReference type="ARBA" id="ARBA00004496"/>
    </source>
</evidence>
<dbReference type="InterPro" id="IPR029058">
    <property type="entry name" value="AB_hydrolase_fold"/>
</dbReference>
<sequence>MTNTLISDRDRFAAQHPEQRIALNGRDWGFLDIGTGPALILMPGTLGRCDIFWQQISALSDRLRIVSMSYPGTGDVADWANDIVAMMDHLDLEKTSILGSSLGGYLAQYVTGQAPDRFERLIAANTLHSVAGMDQRLPYALDLDTTPIDDLRAGFGKGLNQWRADYPDQSDLVDLLLMEVGGRIPEMELRSRLKVLKAGPELPDPRLPLARIFTIQADDDPLIPPEMRAAVRGRLHPSAAYRFLSGGHFPYIARPAEYTALLEQVMGLAPTTTHEWGKEAERTL</sequence>
<dbReference type="OrthoDB" id="9791366at2"/>
<dbReference type="RefSeq" id="WP_027263977.1">
    <property type="nucleotide sequence ID" value="NZ_FPAW01000014.1"/>
</dbReference>
<dbReference type="InterPro" id="IPR026151">
    <property type="entry name" value="Maspardin"/>
</dbReference>
<dbReference type="PANTHER" id="PTHR15913">
    <property type="entry name" value="ACID CLUSTER PROTEIN 33"/>
    <property type="match status" value="1"/>
</dbReference>
<dbReference type="STRING" id="999627.SAMN05216236_11469"/>
<protein>
    <recommendedName>
        <fullName evidence="2">Maspardin</fullName>
    </recommendedName>
</protein>
<accession>A0A1I7C4Y5</accession>
<evidence type="ECO:0000256" key="3">
    <source>
        <dbReference type="ARBA" id="ARBA00022490"/>
    </source>
</evidence>
<organism evidence="5 6">
    <name type="scientific">Sedimentitalea nanhaiensis</name>
    <dbReference type="NCBI Taxonomy" id="999627"/>
    <lineage>
        <taxon>Bacteria</taxon>
        <taxon>Pseudomonadati</taxon>
        <taxon>Pseudomonadota</taxon>
        <taxon>Alphaproteobacteria</taxon>
        <taxon>Rhodobacterales</taxon>
        <taxon>Paracoccaceae</taxon>
        <taxon>Sedimentitalea</taxon>
    </lineage>
</organism>
<dbReference type="AlphaFoldDB" id="A0A1I7C4Y5"/>
<evidence type="ECO:0000313" key="5">
    <source>
        <dbReference type="EMBL" id="SFT94507.1"/>
    </source>
</evidence>
<name>A0A1I7C4Y5_9RHOB</name>
<feature type="domain" description="AB hydrolase-1" evidence="4">
    <location>
        <begin position="37"/>
        <end position="253"/>
    </location>
</feature>
<gene>
    <name evidence="5" type="ORF">SAMN05216236_11469</name>
</gene>
<reference evidence="5 6" key="1">
    <citation type="submission" date="2016-10" db="EMBL/GenBank/DDBJ databases">
        <authorList>
            <person name="de Groot N.N."/>
        </authorList>
    </citation>
    <scope>NUCLEOTIDE SEQUENCE [LARGE SCALE GENOMIC DNA]</scope>
    <source>
        <strain evidence="5 6">CGMCC 1.10959</strain>
    </source>
</reference>
<dbReference type="SUPFAM" id="SSF53474">
    <property type="entry name" value="alpha/beta-Hydrolases"/>
    <property type="match status" value="1"/>
</dbReference>
<dbReference type="eggNOG" id="COG0596">
    <property type="taxonomic scope" value="Bacteria"/>
</dbReference>
<dbReference type="Pfam" id="PF00561">
    <property type="entry name" value="Abhydrolase_1"/>
    <property type="match status" value="1"/>
</dbReference>
<dbReference type="PANTHER" id="PTHR15913:SF0">
    <property type="entry name" value="MASPARDIN"/>
    <property type="match status" value="1"/>
</dbReference>
<dbReference type="GO" id="GO:0005737">
    <property type="term" value="C:cytoplasm"/>
    <property type="evidence" value="ECO:0007669"/>
    <property type="project" value="UniProtKB-SubCell"/>
</dbReference>
<keyword evidence="3" id="KW-0963">Cytoplasm</keyword>
<comment type="subcellular location">
    <subcellularLocation>
        <location evidence="1">Cytoplasm</location>
    </subcellularLocation>
</comment>
<dbReference type="InterPro" id="IPR000073">
    <property type="entry name" value="AB_hydrolase_1"/>
</dbReference>
<dbReference type="Proteomes" id="UP000182466">
    <property type="component" value="Unassembled WGS sequence"/>
</dbReference>
<evidence type="ECO:0000256" key="2">
    <source>
        <dbReference type="ARBA" id="ARBA00020148"/>
    </source>
</evidence>
<keyword evidence="6" id="KW-1185">Reference proteome</keyword>
<proteinExistence type="predicted"/>
<evidence type="ECO:0000259" key="4">
    <source>
        <dbReference type="Pfam" id="PF00561"/>
    </source>
</evidence>